<dbReference type="Proteomes" id="UP001059295">
    <property type="component" value="Chromosome"/>
</dbReference>
<dbReference type="RefSeq" id="WP_074431104.1">
    <property type="nucleotide sequence ID" value="NZ_CAPH01000006.1"/>
</dbReference>
<proteinExistence type="predicted"/>
<sequence>MKFRVSLICCVVSLWAWALPYPSLAQSKGSGVVSGQLVDGSTGEPVIGAVVECAPADKPDQKKYATTAVSGQFSLPALAFGDYLLKVTYLGMKPYAASVKIDKKQVQLGRLAMQPDVKQLGETVVEAVAMRTTQKGDTVVYNAGSYKVTQDASTDELLAKMPGIKVDGGTVEAHGEEVKKVLIDGKEFFGDDVTTAIKNLPAEVIDKIEVFDKKSDQAEFSGVDDGEDYKAINIVTRDGVDRAKFGKFAASYGFDDLYNVGLNLSLFKGSRRLTFLGMVNNVNQQNFAIDDLLGVMNGGGGGRGAGNFLIGNQRGISTVRSVGVNYSNEWREKLKLSASYFFNSSDNTTEALTDRDYFIGQQYHDIGVSRTRNFNHRLNARIEYKIDSNNTLMFRPTLRFQTHDVSSSDTSATLAGGAGVEGTILNFLKSLSSNRSAGYNLSGSLIWMHRFGGRPGRVLVASFQGGLSKNDQDNDRYSLTRYFDPDSTSRLDQYIANYSSGYNLSGRLSYSEPVSDRAQLLLNYSLSYNYSDRDKRSYELPDYLFLDSLSNTYNSGYLTHRAGPGFRYRSEKAMFVTNIDYQHATLTGDQVFPTVSRSNMSAGFDNLVYMAMLDYKFSRTNSLRTMLRSYTSNPSVSQLQDVLDVSNPLFVSQGNPSLRPVYNHMLHLRYTNTNVTKGRTFVAMLWGNARSNYIANSIERADRPGYEVKNDAGETVVVLDQGAQYSRPVNLNGYWNVRGAVDYGLPVKWLASNVNFNLGVGYTSLPTISNLVRSKTNTTSYSGGIVVGSNISEKFDFTVSYRASYNITHSANSNEYFNGVGTARVKWVAWAGFTLQADGSYSKYRGVTDKFTEEFLLINASIGKKLFRNQRGEVSVRVYDLLDRNKGFSRNVTENYIENVTSNVLGRYVSLNFVYNLRVFTGNGKKKFNIPDGDSLPGGHRRGGPPGPPPGGRPPM</sequence>
<feature type="domain" description="Outer membrane protein beta-barrel" evidence="3">
    <location>
        <begin position="462"/>
        <end position="915"/>
    </location>
</feature>
<feature type="region of interest" description="Disordered" evidence="1">
    <location>
        <begin position="930"/>
        <end position="956"/>
    </location>
</feature>
<dbReference type="Gene3D" id="2.60.40.1120">
    <property type="entry name" value="Carboxypeptidase-like, regulatory domain"/>
    <property type="match status" value="1"/>
</dbReference>
<dbReference type="Pfam" id="PF14905">
    <property type="entry name" value="OMP_b-brl_3"/>
    <property type="match status" value="1"/>
</dbReference>
<feature type="signal peptide" evidence="2">
    <location>
        <begin position="1"/>
        <end position="25"/>
    </location>
</feature>
<accession>A0ABY5V0I1</accession>
<reference evidence="4" key="1">
    <citation type="journal article" date="2022" name="Cell">
        <title>Design, construction, and in vivo augmentation of a complex gut microbiome.</title>
        <authorList>
            <person name="Cheng A.G."/>
            <person name="Ho P.Y."/>
            <person name="Aranda-Diaz A."/>
            <person name="Jain S."/>
            <person name="Yu F.B."/>
            <person name="Meng X."/>
            <person name="Wang M."/>
            <person name="Iakiviak M."/>
            <person name="Nagashima K."/>
            <person name="Zhao A."/>
            <person name="Murugkar P."/>
            <person name="Patil A."/>
            <person name="Atabakhsh K."/>
            <person name="Weakley A."/>
            <person name="Yan J."/>
            <person name="Brumbaugh A.R."/>
            <person name="Higginbottom S."/>
            <person name="Dimas A."/>
            <person name="Shiver A.L."/>
            <person name="Deutschbauer A."/>
            <person name="Neff N."/>
            <person name="Sonnenburg J.L."/>
            <person name="Huang K.C."/>
            <person name="Fischbach M.A."/>
        </authorList>
    </citation>
    <scope>NUCLEOTIDE SEQUENCE</scope>
    <source>
        <strain evidence="4">AP11</strain>
    </source>
</reference>
<evidence type="ECO:0000256" key="2">
    <source>
        <dbReference type="SAM" id="SignalP"/>
    </source>
</evidence>
<protein>
    <submittedName>
        <fullName evidence="4">Outer membrane beta-barrel protein</fullName>
    </submittedName>
</protein>
<evidence type="ECO:0000313" key="5">
    <source>
        <dbReference type="Proteomes" id="UP001059295"/>
    </source>
</evidence>
<dbReference type="InterPro" id="IPR041700">
    <property type="entry name" value="OMP_b-brl_3"/>
</dbReference>
<feature type="compositionally biased region" description="Pro residues" evidence="1">
    <location>
        <begin position="945"/>
        <end position="956"/>
    </location>
</feature>
<dbReference type="Pfam" id="PF13620">
    <property type="entry name" value="CarboxypepD_reg"/>
    <property type="match status" value="1"/>
</dbReference>
<dbReference type="EMBL" id="CP102294">
    <property type="protein sequence ID" value="UWN57563.1"/>
    <property type="molecule type" value="Genomic_DNA"/>
</dbReference>
<dbReference type="SUPFAM" id="SSF49464">
    <property type="entry name" value="Carboxypeptidase regulatory domain-like"/>
    <property type="match status" value="1"/>
</dbReference>
<keyword evidence="2" id="KW-0732">Signal</keyword>
<gene>
    <name evidence="4" type="ORF">NQ491_01950</name>
</gene>
<dbReference type="SUPFAM" id="SSF56935">
    <property type="entry name" value="Porins"/>
    <property type="match status" value="1"/>
</dbReference>
<feature type="chain" id="PRO_5045897122" evidence="2">
    <location>
        <begin position="26"/>
        <end position="956"/>
    </location>
</feature>
<dbReference type="InterPro" id="IPR008969">
    <property type="entry name" value="CarboxyPept-like_regulatory"/>
</dbReference>
<evidence type="ECO:0000256" key="1">
    <source>
        <dbReference type="SAM" id="MobiDB-lite"/>
    </source>
</evidence>
<name>A0ABY5V0I1_9BACT</name>
<evidence type="ECO:0000313" key="4">
    <source>
        <dbReference type="EMBL" id="UWN57563.1"/>
    </source>
</evidence>
<evidence type="ECO:0000259" key="3">
    <source>
        <dbReference type="Pfam" id="PF14905"/>
    </source>
</evidence>
<keyword evidence="5" id="KW-1185">Reference proteome</keyword>
<organism evidence="4 5">
    <name type="scientific">Alistipes ihumii AP11</name>
    <dbReference type="NCBI Taxonomy" id="1211813"/>
    <lineage>
        <taxon>Bacteria</taxon>
        <taxon>Pseudomonadati</taxon>
        <taxon>Bacteroidota</taxon>
        <taxon>Bacteroidia</taxon>
        <taxon>Bacteroidales</taxon>
        <taxon>Rikenellaceae</taxon>
        <taxon>Alistipes</taxon>
    </lineage>
</organism>
<dbReference type="GeneID" id="82890458"/>